<feature type="region of interest" description="Disordered" evidence="5">
    <location>
        <begin position="189"/>
        <end position="209"/>
    </location>
</feature>
<evidence type="ECO:0000256" key="5">
    <source>
        <dbReference type="SAM" id="MobiDB-lite"/>
    </source>
</evidence>
<protein>
    <submittedName>
        <fullName evidence="7">CvpA family protein</fullName>
    </submittedName>
</protein>
<dbReference type="OrthoDB" id="5329139at2"/>
<feature type="transmembrane region" description="Helical" evidence="6">
    <location>
        <begin position="31"/>
        <end position="49"/>
    </location>
</feature>
<comment type="caution">
    <text evidence="7">The sequence shown here is derived from an EMBL/GenBank/DDBJ whole genome shotgun (WGS) entry which is preliminary data.</text>
</comment>
<reference evidence="7 8" key="1">
    <citation type="journal article" date="2014" name="Genome Announc.">
        <title>Draft genome sequences of eight enterohepatic helicobacter species isolated from both laboratory and wild rodents.</title>
        <authorList>
            <person name="Sheh A."/>
            <person name="Shen Z."/>
            <person name="Fox J.G."/>
        </authorList>
    </citation>
    <scope>NUCLEOTIDE SEQUENCE [LARGE SCALE GENOMIC DNA]</scope>
    <source>
        <strain evidence="7 8">MIT 09-6949</strain>
    </source>
</reference>
<evidence type="ECO:0000313" key="7">
    <source>
        <dbReference type="EMBL" id="TLD97773.1"/>
    </source>
</evidence>
<proteinExistence type="predicted"/>
<keyword evidence="8" id="KW-1185">Reference proteome</keyword>
<evidence type="ECO:0000256" key="2">
    <source>
        <dbReference type="ARBA" id="ARBA00022692"/>
    </source>
</evidence>
<dbReference type="AlphaFoldDB" id="A0A4U8TD43"/>
<dbReference type="PANTHER" id="PTHR37306:SF1">
    <property type="entry name" value="COLICIN V PRODUCTION PROTEIN"/>
    <property type="match status" value="1"/>
</dbReference>
<feature type="transmembrane region" description="Helical" evidence="6">
    <location>
        <begin position="107"/>
        <end position="132"/>
    </location>
</feature>
<feature type="transmembrane region" description="Helical" evidence="6">
    <location>
        <begin position="6"/>
        <end position="24"/>
    </location>
</feature>
<dbReference type="EMBL" id="JRPR02000001">
    <property type="protein sequence ID" value="TLD97773.1"/>
    <property type="molecule type" value="Genomic_DNA"/>
</dbReference>
<dbReference type="Pfam" id="PF02674">
    <property type="entry name" value="Colicin_V"/>
    <property type="match status" value="1"/>
</dbReference>
<evidence type="ECO:0000256" key="3">
    <source>
        <dbReference type="ARBA" id="ARBA00022989"/>
    </source>
</evidence>
<evidence type="ECO:0000313" key="8">
    <source>
        <dbReference type="Proteomes" id="UP000029733"/>
    </source>
</evidence>
<gene>
    <name evidence="7" type="ORF">LS71_003310</name>
</gene>
<dbReference type="InterPro" id="IPR003825">
    <property type="entry name" value="Colicin-V_CvpA"/>
</dbReference>
<feature type="transmembrane region" description="Helical" evidence="6">
    <location>
        <begin position="69"/>
        <end position="95"/>
    </location>
</feature>
<name>A0A4U8TD43_9HELI</name>
<dbReference type="Proteomes" id="UP000029733">
    <property type="component" value="Unassembled WGS sequence"/>
</dbReference>
<keyword evidence="3 6" id="KW-1133">Transmembrane helix</keyword>
<dbReference type="RefSeq" id="WP_052057981.1">
    <property type="nucleotide sequence ID" value="NZ_JRPR02000001.1"/>
</dbReference>
<dbReference type="PANTHER" id="PTHR37306">
    <property type="entry name" value="COLICIN V PRODUCTION PROTEIN"/>
    <property type="match status" value="1"/>
</dbReference>
<evidence type="ECO:0000256" key="1">
    <source>
        <dbReference type="ARBA" id="ARBA00004141"/>
    </source>
</evidence>
<evidence type="ECO:0000256" key="6">
    <source>
        <dbReference type="SAM" id="Phobius"/>
    </source>
</evidence>
<sequence length="209" mass="23227">MDKLSYIDIGILVLLLLLSIKGIWQGIIRGLASFLGILLGIFFASRFYNNVGEWFARSIYDLGSLELNALVGFLILITLIWALCLFIGEIVFRMVKFTPLAVVDSALGLLFGFCKSFLLISIIVFGISQIGWLKNFSQNIEQNSSIFPLMKSLAVRIMNLQQVQEAQENLNTLGTQILNNNELQDGLNNTLGEPTQNLAPDSHTSQSPQ</sequence>
<accession>A0A4U8TD43</accession>
<dbReference type="GO" id="GO:0016020">
    <property type="term" value="C:membrane"/>
    <property type="evidence" value="ECO:0007669"/>
    <property type="project" value="UniProtKB-SubCell"/>
</dbReference>
<evidence type="ECO:0000256" key="4">
    <source>
        <dbReference type="ARBA" id="ARBA00023136"/>
    </source>
</evidence>
<keyword evidence="4 6" id="KW-0472">Membrane</keyword>
<organism evidence="7 8">
    <name type="scientific">Helicobacter jaachi</name>
    <dbReference type="NCBI Taxonomy" id="1677920"/>
    <lineage>
        <taxon>Bacteria</taxon>
        <taxon>Pseudomonadati</taxon>
        <taxon>Campylobacterota</taxon>
        <taxon>Epsilonproteobacteria</taxon>
        <taxon>Campylobacterales</taxon>
        <taxon>Helicobacteraceae</taxon>
        <taxon>Helicobacter</taxon>
    </lineage>
</organism>
<comment type="subcellular location">
    <subcellularLocation>
        <location evidence="1">Membrane</location>
        <topology evidence="1">Multi-pass membrane protein</topology>
    </subcellularLocation>
</comment>
<dbReference type="GO" id="GO:0009403">
    <property type="term" value="P:toxin biosynthetic process"/>
    <property type="evidence" value="ECO:0007669"/>
    <property type="project" value="InterPro"/>
</dbReference>
<keyword evidence="2 6" id="KW-0812">Transmembrane</keyword>